<evidence type="ECO:0000313" key="6">
    <source>
        <dbReference type="Proteomes" id="UP000250043"/>
    </source>
</evidence>
<sequence>MKDKIRCYWYKDDGRPLKCKDGHSGCAKGYRCTFVHPSDREWSSAKTNNVRPLAKWLAAEELRPRSPPTRPRRVFRQKEAELREPSIASSSAENYSTTRSNKDQPAVGSSQASLPEITEAIGSAMSPTKMDWSNLAAKDPRRRPPLPPTIPSTDSLPPPPIAKPPPLPGLPLAGKWKPIDPSLSPTKEKEQAWSTMIRLMRKAAGLRADCLKTKEDISKYERILLSNESLEDGVKAKFEAEKAMLEAVYVALKKQLHQLVSELVDKTHWPLHAGEAPASDTVLDLSEQIQDLQSWRCKVENLVSALGARSEQMHAREEALLAIRNNDISAVEGVDGDTLMSTQQSVHDLAVHSAELDEVLEMMDMIEKRVDDVQREVSQHRYDLEDTICSMIEEGFDEMDLRTREAGRQGREQSEAALEERLQKTQDDLQRTGQEVDGIVGFVAQASAELDQKNEENAALKLENVSLWDEVTTLRMHLASVVARTCRRREDATNRTELEQADSRHGRSHGAPTTPARGRQHDCQREL</sequence>
<evidence type="ECO:0000256" key="2">
    <source>
        <dbReference type="SAM" id="Coils"/>
    </source>
</evidence>
<feature type="coiled-coil region" evidence="2">
    <location>
        <begin position="415"/>
        <end position="463"/>
    </location>
</feature>
<reference evidence="5 6" key="1">
    <citation type="submission" date="2016-07" db="EMBL/GenBank/DDBJ databases">
        <title>Draft genome of the white-rot fungus Obba rivulosa 3A-2.</title>
        <authorList>
            <consortium name="DOE Joint Genome Institute"/>
            <person name="Miettinen O."/>
            <person name="Riley R."/>
            <person name="Acob R."/>
            <person name="Barry K."/>
            <person name="Cullen D."/>
            <person name="De Vries R."/>
            <person name="Hainaut M."/>
            <person name="Hatakka A."/>
            <person name="Henrissat B."/>
            <person name="Hilden K."/>
            <person name="Kuo R."/>
            <person name="Labutti K."/>
            <person name="Lipzen A."/>
            <person name="Makela M.R."/>
            <person name="Sandor L."/>
            <person name="Spatafora J.W."/>
            <person name="Grigoriev I.V."/>
            <person name="Hibbett D.S."/>
        </authorList>
    </citation>
    <scope>NUCLEOTIDE SEQUENCE [LARGE SCALE GENOMIC DNA]</scope>
    <source>
        <strain evidence="5 6">3A-2</strain>
    </source>
</reference>
<evidence type="ECO:0000256" key="1">
    <source>
        <dbReference type="PROSITE-ProRule" id="PRU00723"/>
    </source>
</evidence>
<feature type="compositionally biased region" description="Basic and acidic residues" evidence="3">
    <location>
        <begin position="490"/>
        <end position="505"/>
    </location>
</feature>
<evidence type="ECO:0000256" key="3">
    <source>
        <dbReference type="SAM" id="MobiDB-lite"/>
    </source>
</evidence>
<dbReference type="AlphaFoldDB" id="A0A8E2DNT1"/>
<dbReference type="GO" id="GO:0008270">
    <property type="term" value="F:zinc ion binding"/>
    <property type="evidence" value="ECO:0007669"/>
    <property type="project" value="UniProtKB-KW"/>
</dbReference>
<feature type="compositionally biased region" description="Pro residues" evidence="3">
    <location>
        <begin position="145"/>
        <end position="169"/>
    </location>
</feature>
<accession>A0A8E2DNT1</accession>
<gene>
    <name evidence="5" type="ORF">OBBRIDRAFT_533104</name>
</gene>
<name>A0A8E2DNT1_9APHY</name>
<dbReference type="InterPro" id="IPR000571">
    <property type="entry name" value="Znf_CCCH"/>
</dbReference>
<dbReference type="Proteomes" id="UP000250043">
    <property type="component" value="Unassembled WGS sequence"/>
</dbReference>
<feature type="compositionally biased region" description="Polar residues" evidence="3">
    <location>
        <begin position="87"/>
        <end position="99"/>
    </location>
</feature>
<keyword evidence="1" id="KW-0862">Zinc</keyword>
<feature type="domain" description="C3H1-type" evidence="4">
    <location>
        <begin position="1"/>
        <end position="39"/>
    </location>
</feature>
<dbReference type="PROSITE" id="PS50103">
    <property type="entry name" value="ZF_C3H1"/>
    <property type="match status" value="1"/>
</dbReference>
<evidence type="ECO:0000259" key="4">
    <source>
        <dbReference type="PROSITE" id="PS50103"/>
    </source>
</evidence>
<feature type="zinc finger region" description="C3H1-type" evidence="1">
    <location>
        <begin position="1"/>
        <end position="39"/>
    </location>
</feature>
<feature type="region of interest" description="Disordered" evidence="3">
    <location>
        <begin position="137"/>
        <end position="190"/>
    </location>
</feature>
<feature type="region of interest" description="Disordered" evidence="3">
    <location>
        <begin position="490"/>
        <end position="527"/>
    </location>
</feature>
<keyword evidence="1" id="KW-0479">Metal-binding</keyword>
<feature type="region of interest" description="Disordered" evidence="3">
    <location>
        <begin position="61"/>
        <end position="114"/>
    </location>
</feature>
<organism evidence="5 6">
    <name type="scientific">Obba rivulosa</name>
    <dbReference type="NCBI Taxonomy" id="1052685"/>
    <lineage>
        <taxon>Eukaryota</taxon>
        <taxon>Fungi</taxon>
        <taxon>Dikarya</taxon>
        <taxon>Basidiomycota</taxon>
        <taxon>Agaricomycotina</taxon>
        <taxon>Agaricomycetes</taxon>
        <taxon>Polyporales</taxon>
        <taxon>Gelatoporiaceae</taxon>
        <taxon>Obba</taxon>
    </lineage>
</organism>
<protein>
    <recommendedName>
        <fullName evidence="4">C3H1-type domain-containing protein</fullName>
    </recommendedName>
</protein>
<dbReference type="EMBL" id="KV722388">
    <property type="protein sequence ID" value="OCH91288.1"/>
    <property type="molecule type" value="Genomic_DNA"/>
</dbReference>
<keyword evidence="6" id="KW-1185">Reference proteome</keyword>
<keyword evidence="2" id="KW-0175">Coiled coil</keyword>
<dbReference type="OrthoDB" id="2749714at2759"/>
<proteinExistence type="predicted"/>
<keyword evidence="1" id="KW-0863">Zinc-finger</keyword>
<evidence type="ECO:0000313" key="5">
    <source>
        <dbReference type="EMBL" id="OCH91288.1"/>
    </source>
</evidence>